<dbReference type="InParanoid" id="Q24IL6"/>
<gene>
    <name evidence="2" type="ORF">TTHERM_00919580</name>
</gene>
<dbReference type="InterPro" id="IPR000648">
    <property type="entry name" value="Oxysterol-bd"/>
</dbReference>
<dbReference type="GeneID" id="7840742"/>
<dbReference type="GO" id="GO:0016020">
    <property type="term" value="C:membrane"/>
    <property type="evidence" value="ECO:0007669"/>
    <property type="project" value="TreeGrafter"/>
</dbReference>
<dbReference type="eggNOG" id="KOG2210">
    <property type="taxonomic scope" value="Eukaryota"/>
</dbReference>
<dbReference type="Pfam" id="PF01237">
    <property type="entry name" value="Oxysterol_BP"/>
    <property type="match status" value="1"/>
</dbReference>
<dbReference type="InterPro" id="IPR037239">
    <property type="entry name" value="OSBP_sf"/>
</dbReference>
<dbReference type="PANTHER" id="PTHR10972:SF148">
    <property type="entry name" value="OXYSTEROL-BINDING PROTEIN 9"/>
    <property type="match status" value="1"/>
</dbReference>
<dbReference type="SUPFAM" id="SSF144000">
    <property type="entry name" value="Oxysterol-binding protein-like"/>
    <property type="match status" value="1"/>
</dbReference>
<dbReference type="OrthoDB" id="14833at2759"/>
<name>Q24IL6_TETTS</name>
<dbReference type="OMA" id="NERYWDY"/>
<dbReference type="Proteomes" id="UP000009168">
    <property type="component" value="Unassembled WGS sequence"/>
</dbReference>
<dbReference type="GO" id="GO:0005829">
    <property type="term" value="C:cytosol"/>
    <property type="evidence" value="ECO:0007669"/>
    <property type="project" value="TreeGrafter"/>
</dbReference>
<evidence type="ECO:0000313" key="3">
    <source>
        <dbReference type="Proteomes" id="UP000009168"/>
    </source>
</evidence>
<keyword evidence="3" id="KW-1185">Reference proteome</keyword>
<dbReference type="AlphaFoldDB" id="Q24IL6"/>
<sequence length="371" mass="41884">MENLECLQNFINTEVPHEDMTKEQIEKFSQNLKINMQYKDEPRSNIANKDGGKECTNQKMVSTIRSVGKHVLSEIGKKLLSGDLNLTRVSFPIKCSVAQSALERAGRGTCFFPIYFSKAAQSNSPIERMKLVITATIANFYVNCTFLKPLNPILGETFQGCYQDGTEVYCEQISHHPPITSFYCVGPEKGYVCYGHYVYETKAGMNSLTLKNTGSRTVVFKDGQKITYNFGEENYSGTFIGTLKLESKGTLTFVDQKNGLVGTVVVGKVKKKPTDYLEGQITQNGQIVSQISGSYMGYIQIDNERYWDYRVALPLKLHHQKNLLKSDSSNRSDLQLLSMMALMPAQKAKEEMEQVQRQDAALRKQFKTNKK</sequence>
<dbReference type="EMBL" id="GG662213">
    <property type="protein sequence ID" value="EAS07609.1"/>
    <property type="molecule type" value="Genomic_DNA"/>
</dbReference>
<protein>
    <submittedName>
        <fullName evidence="2">Oxysterol-binding protein</fullName>
    </submittedName>
</protein>
<dbReference type="STRING" id="312017.Q24IL6"/>
<evidence type="ECO:0000313" key="2">
    <source>
        <dbReference type="EMBL" id="EAS07609.1"/>
    </source>
</evidence>
<organism evidence="2 3">
    <name type="scientific">Tetrahymena thermophila (strain SB210)</name>
    <dbReference type="NCBI Taxonomy" id="312017"/>
    <lineage>
        <taxon>Eukaryota</taxon>
        <taxon>Sar</taxon>
        <taxon>Alveolata</taxon>
        <taxon>Ciliophora</taxon>
        <taxon>Intramacronucleata</taxon>
        <taxon>Oligohymenophorea</taxon>
        <taxon>Hymenostomatida</taxon>
        <taxon>Tetrahymenina</taxon>
        <taxon>Tetrahymenidae</taxon>
        <taxon>Tetrahymena</taxon>
    </lineage>
</organism>
<feature type="compositionally biased region" description="Basic and acidic residues" evidence="1">
    <location>
        <begin position="348"/>
        <end position="362"/>
    </location>
</feature>
<proteinExistence type="predicted"/>
<dbReference type="Gene3D" id="2.40.160.120">
    <property type="match status" value="1"/>
</dbReference>
<dbReference type="RefSeq" id="XP_001027851.1">
    <property type="nucleotide sequence ID" value="XM_001027851.3"/>
</dbReference>
<dbReference type="KEGG" id="tet:TTHERM_00919580"/>
<accession>Q24IL6</accession>
<evidence type="ECO:0000256" key="1">
    <source>
        <dbReference type="SAM" id="MobiDB-lite"/>
    </source>
</evidence>
<dbReference type="PANTHER" id="PTHR10972">
    <property type="entry name" value="OXYSTEROL-BINDING PROTEIN-RELATED"/>
    <property type="match status" value="1"/>
</dbReference>
<dbReference type="HOGENOM" id="CLU_042600_0_0_1"/>
<feature type="region of interest" description="Disordered" evidence="1">
    <location>
        <begin position="348"/>
        <end position="371"/>
    </location>
</feature>
<dbReference type="GO" id="GO:0032934">
    <property type="term" value="F:sterol binding"/>
    <property type="evidence" value="ECO:0007669"/>
    <property type="project" value="TreeGrafter"/>
</dbReference>
<reference evidence="3" key="1">
    <citation type="journal article" date="2006" name="PLoS Biol.">
        <title>Macronuclear genome sequence of the ciliate Tetrahymena thermophila, a model eukaryote.</title>
        <authorList>
            <person name="Eisen J.A."/>
            <person name="Coyne R.S."/>
            <person name="Wu M."/>
            <person name="Wu D."/>
            <person name="Thiagarajan M."/>
            <person name="Wortman J.R."/>
            <person name="Badger J.H."/>
            <person name="Ren Q."/>
            <person name="Amedeo P."/>
            <person name="Jones K.M."/>
            <person name="Tallon L.J."/>
            <person name="Delcher A.L."/>
            <person name="Salzberg S.L."/>
            <person name="Silva J.C."/>
            <person name="Haas B.J."/>
            <person name="Majoros W.H."/>
            <person name="Farzad M."/>
            <person name="Carlton J.M."/>
            <person name="Smith R.K. Jr."/>
            <person name="Garg J."/>
            <person name="Pearlman R.E."/>
            <person name="Karrer K.M."/>
            <person name="Sun L."/>
            <person name="Manning G."/>
            <person name="Elde N.C."/>
            <person name="Turkewitz A.P."/>
            <person name="Asai D.J."/>
            <person name="Wilkes D.E."/>
            <person name="Wang Y."/>
            <person name="Cai H."/>
            <person name="Collins K."/>
            <person name="Stewart B.A."/>
            <person name="Lee S.R."/>
            <person name="Wilamowska K."/>
            <person name="Weinberg Z."/>
            <person name="Ruzzo W.L."/>
            <person name="Wloga D."/>
            <person name="Gaertig J."/>
            <person name="Frankel J."/>
            <person name="Tsao C.-C."/>
            <person name="Gorovsky M.A."/>
            <person name="Keeling P.J."/>
            <person name="Waller R.F."/>
            <person name="Patron N.J."/>
            <person name="Cherry J.M."/>
            <person name="Stover N.A."/>
            <person name="Krieger C.J."/>
            <person name="del Toro C."/>
            <person name="Ryder H.F."/>
            <person name="Williamson S.C."/>
            <person name="Barbeau R.A."/>
            <person name="Hamilton E.P."/>
            <person name="Orias E."/>
        </authorList>
    </citation>
    <scope>NUCLEOTIDE SEQUENCE [LARGE SCALE GENOMIC DNA]</scope>
    <source>
        <strain evidence="3">SB210</strain>
    </source>
</reference>